<dbReference type="CDD" id="cd02440">
    <property type="entry name" value="AdoMet_MTases"/>
    <property type="match status" value="1"/>
</dbReference>
<dbReference type="NCBIfam" id="TIGR00537">
    <property type="entry name" value="hemK_rel_arch"/>
    <property type="match status" value="1"/>
</dbReference>
<dbReference type="PANTHER" id="PTHR45875">
    <property type="entry name" value="METHYLTRANSFERASE N6AMT1"/>
    <property type="match status" value="1"/>
</dbReference>
<comment type="similarity">
    <text evidence="1">Belongs to the eukaryotic/archaeal PrmC-related family.</text>
</comment>
<dbReference type="InterPro" id="IPR002052">
    <property type="entry name" value="DNA_methylase_N6_adenine_CS"/>
</dbReference>
<evidence type="ECO:0000313" key="6">
    <source>
        <dbReference type="EMBL" id="RMI30384.1"/>
    </source>
</evidence>
<reference evidence="6 7" key="1">
    <citation type="submission" date="2018-10" db="EMBL/GenBank/DDBJ databases">
        <title>Isolation from cow dung.</title>
        <authorList>
            <person name="Ling L."/>
        </authorList>
    </citation>
    <scope>NUCLEOTIDE SEQUENCE [LARGE SCALE GENOMIC DNA]</scope>
    <source>
        <strain evidence="6 7">NEAU-LL90</strain>
    </source>
</reference>
<dbReference type="SUPFAM" id="SSF53335">
    <property type="entry name" value="S-adenosyl-L-methionine-dependent methyltransferases"/>
    <property type="match status" value="1"/>
</dbReference>
<evidence type="ECO:0000256" key="2">
    <source>
        <dbReference type="ARBA" id="ARBA00022603"/>
    </source>
</evidence>
<dbReference type="GO" id="GO:0032259">
    <property type="term" value="P:methylation"/>
    <property type="evidence" value="ECO:0007669"/>
    <property type="project" value="UniProtKB-KW"/>
</dbReference>
<dbReference type="GO" id="GO:0035657">
    <property type="term" value="C:eRF1 methyltransferase complex"/>
    <property type="evidence" value="ECO:0007669"/>
    <property type="project" value="TreeGrafter"/>
</dbReference>
<accession>A0A3M2KZ39</accession>
<dbReference type="InterPro" id="IPR007848">
    <property type="entry name" value="Small_mtfrase_dom"/>
</dbReference>
<dbReference type="Gene3D" id="3.40.50.150">
    <property type="entry name" value="Vaccinia Virus protein VP39"/>
    <property type="match status" value="1"/>
</dbReference>
<organism evidence="6 7">
    <name type="scientific">Nocardia stercoris</name>
    <dbReference type="NCBI Taxonomy" id="2483361"/>
    <lineage>
        <taxon>Bacteria</taxon>
        <taxon>Bacillati</taxon>
        <taxon>Actinomycetota</taxon>
        <taxon>Actinomycetes</taxon>
        <taxon>Mycobacteriales</taxon>
        <taxon>Nocardiaceae</taxon>
        <taxon>Nocardia</taxon>
    </lineage>
</organism>
<dbReference type="PANTHER" id="PTHR45875:SF1">
    <property type="entry name" value="METHYLTRANSFERASE N6AMT1"/>
    <property type="match status" value="1"/>
</dbReference>
<dbReference type="GO" id="GO:0008757">
    <property type="term" value="F:S-adenosylmethionine-dependent methyltransferase activity"/>
    <property type="evidence" value="ECO:0007669"/>
    <property type="project" value="TreeGrafter"/>
</dbReference>
<sequence>MLIRLPGVYRPQTDSQLLAEALSATVVHQHTRVLDLFTGTGYLALAAGRAGAGSVTAVDISRRAAVTARCNAYLHRMRIDIRCGDFATSELGQFDLVLANPPYVPGPRAGTVPGSARAWDAGPDGRDLLDPLCDLLPTLLAPGGVALLVHSTLCGTDHTLRRLGTGPLDCAVVAERRVPFGPVLRSRRAWLTSRGLIAAADTGEDLVVIRATRAAAPVPVTELQCG</sequence>
<dbReference type="InterPro" id="IPR029063">
    <property type="entry name" value="SAM-dependent_MTases_sf"/>
</dbReference>
<evidence type="ECO:0000313" key="7">
    <source>
        <dbReference type="Proteomes" id="UP000279275"/>
    </source>
</evidence>
<evidence type="ECO:0000256" key="4">
    <source>
        <dbReference type="ARBA" id="ARBA00022691"/>
    </source>
</evidence>
<dbReference type="AlphaFoldDB" id="A0A3M2KZ39"/>
<dbReference type="EMBL" id="RFFH01000010">
    <property type="protein sequence ID" value="RMI30384.1"/>
    <property type="molecule type" value="Genomic_DNA"/>
</dbReference>
<name>A0A3M2KZ39_9NOCA</name>
<gene>
    <name evidence="6" type="ORF">EBN03_22360</name>
</gene>
<evidence type="ECO:0000256" key="3">
    <source>
        <dbReference type="ARBA" id="ARBA00022679"/>
    </source>
</evidence>
<dbReference type="GO" id="GO:0008170">
    <property type="term" value="F:N-methyltransferase activity"/>
    <property type="evidence" value="ECO:0007669"/>
    <property type="project" value="UniProtKB-ARBA"/>
</dbReference>
<dbReference type="InterPro" id="IPR052190">
    <property type="entry name" value="Euk-Arch_PrmC-MTase"/>
</dbReference>
<protein>
    <submittedName>
        <fullName evidence="6">Methyltransferase domain-containing protein</fullName>
    </submittedName>
</protein>
<keyword evidence="3 6" id="KW-0808">Transferase</keyword>
<keyword evidence="4" id="KW-0949">S-adenosyl-L-methionine</keyword>
<feature type="domain" description="Methyltransferase small" evidence="5">
    <location>
        <begin position="13"/>
        <end position="106"/>
    </location>
</feature>
<evidence type="ECO:0000259" key="5">
    <source>
        <dbReference type="Pfam" id="PF05175"/>
    </source>
</evidence>
<comment type="caution">
    <text evidence="6">The sequence shown here is derived from an EMBL/GenBank/DDBJ whole genome shotgun (WGS) entry which is preliminary data.</text>
</comment>
<dbReference type="Proteomes" id="UP000279275">
    <property type="component" value="Unassembled WGS sequence"/>
</dbReference>
<dbReference type="GO" id="GO:0003676">
    <property type="term" value="F:nucleic acid binding"/>
    <property type="evidence" value="ECO:0007669"/>
    <property type="project" value="InterPro"/>
</dbReference>
<keyword evidence="2 6" id="KW-0489">Methyltransferase</keyword>
<dbReference type="PROSITE" id="PS00092">
    <property type="entry name" value="N6_MTASE"/>
    <property type="match status" value="1"/>
</dbReference>
<evidence type="ECO:0000256" key="1">
    <source>
        <dbReference type="ARBA" id="ARBA00006149"/>
    </source>
</evidence>
<keyword evidence="7" id="KW-1185">Reference proteome</keyword>
<dbReference type="OrthoDB" id="8746524at2"/>
<dbReference type="InterPro" id="IPR004557">
    <property type="entry name" value="PrmC-related"/>
</dbReference>
<dbReference type="Pfam" id="PF05175">
    <property type="entry name" value="MTS"/>
    <property type="match status" value="1"/>
</dbReference>
<dbReference type="GO" id="GO:0008276">
    <property type="term" value="F:protein methyltransferase activity"/>
    <property type="evidence" value="ECO:0007669"/>
    <property type="project" value="TreeGrafter"/>
</dbReference>
<proteinExistence type="inferred from homology"/>